<dbReference type="InterPro" id="IPR029050">
    <property type="entry name" value="Immunoprotect_excell_Ig-like"/>
</dbReference>
<feature type="transmembrane region" description="Helical" evidence="3">
    <location>
        <begin position="91"/>
        <end position="112"/>
    </location>
</feature>
<feature type="domain" description="DUF4352" evidence="4">
    <location>
        <begin position="149"/>
        <end position="251"/>
    </location>
</feature>
<dbReference type="Pfam" id="PF11611">
    <property type="entry name" value="DUF4352"/>
    <property type="match status" value="1"/>
</dbReference>
<gene>
    <name evidence="5" type="ORF">NCTC10719_02197</name>
</gene>
<dbReference type="Proteomes" id="UP000249986">
    <property type="component" value="Unassembled WGS sequence"/>
</dbReference>
<evidence type="ECO:0000256" key="1">
    <source>
        <dbReference type="ARBA" id="ARBA00022729"/>
    </source>
</evidence>
<dbReference type="Gene3D" id="2.60.40.1240">
    <property type="match status" value="1"/>
</dbReference>
<sequence>MKKVLEETEIMKESLKCKLEYIENKSIELEKIELFNNAEETRKNLDDIFDERKKEYLKFFESERKIIESENSKNKKELEEFKNKIEEKRNYFRKPILIISAICVGITLYGLFKINSVSNLINEHEKKLTYKGALEKAKVKDQPIIYGSMNEPLRQGDIEITVTNVLRESMSTNKDKVKVDITLENLSDEDLEINSNMFKIVGDSGRADSNSSSIFNKNIDRIVNRGRKEHFVYGAVVKKNDKNLELEFGRGVIKLN</sequence>
<dbReference type="AlphaFoldDB" id="A0A2X3ADQ9"/>
<evidence type="ECO:0000256" key="3">
    <source>
        <dbReference type="SAM" id="Phobius"/>
    </source>
</evidence>
<keyword evidence="2" id="KW-0175">Coiled coil</keyword>
<accession>A0A2X3ADQ9</accession>
<evidence type="ECO:0000259" key="4">
    <source>
        <dbReference type="Pfam" id="PF11611"/>
    </source>
</evidence>
<evidence type="ECO:0000256" key="2">
    <source>
        <dbReference type="SAM" id="Coils"/>
    </source>
</evidence>
<feature type="coiled-coil region" evidence="2">
    <location>
        <begin position="64"/>
        <end position="91"/>
    </location>
</feature>
<keyword evidence="3" id="KW-1133">Transmembrane helix</keyword>
<evidence type="ECO:0000313" key="5">
    <source>
        <dbReference type="EMBL" id="SQB60559.1"/>
    </source>
</evidence>
<evidence type="ECO:0000313" key="6">
    <source>
        <dbReference type="Proteomes" id="UP000249986"/>
    </source>
</evidence>
<organism evidence="5 6">
    <name type="scientific">Clostridium perfringens</name>
    <dbReference type="NCBI Taxonomy" id="1502"/>
    <lineage>
        <taxon>Bacteria</taxon>
        <taxon>Bacillati</taxon>
        <taxon>Bacillota</taxon>
        <taxon>Clostridia</taxon>
        <taxon>Eubacteriales</taxon>
        <taxon>Clostridiaceae</taxon>
        <taxon>Clostridium</taxon>
    </lineage>
</organism>
<dbReference type="EMBL" id="UAWG01000013">
    <property type="protein sequence ID" value="SQB60559.1"/>
    <property type="molecule type" value="Genomic_DNA"/>
</dbReference>
<keyword evidence="3" id="KW-0812">Transmembrane</keyword>
<keyword evidence="3" id="KW-0472">Membrane</keyword>
<dbReference type="InterPro" id="IPR029051">
    <property type="entry name" value="DUF4352"/>
</dbReference>
<reference evidence="5 6" key="1">
    <citation type="submission" date="2018-06" db="EMBL/GenBank/DDBJ databases">
        <authorList>
            <consortium name="Pathogen Informatics"/>
            <person name="Doyle S."/>
        </authorList>
    </citation>
    <scope>NUCLEOTIDE SEQUENCE [LARGE SCALE GENOMIC DNA]</scope>
    <source>
        <strain evidence="5 6">NCTC10719</strain>
    </source>
</reference>
<proteinExistence type="predicted"/>
<name>A0A2X3ADQ9_CLOPF</name>
<protein>
    <submittedName>
        <fullName evidence="5">Telomeric repeat-binding factor 2</fullName>
    </submittedName>
</protein>
<keyword evidence="1" id="KW-0732">Signal</keyword>